<dbReference type="EMBL" id="MKCT01000039">
    <property type="protein sequence ID" value="OHX19302.1"/>
    <property type="molecule type" value="Genomic_DNA"/>
</dbReference>
<organism evidence="2 4">
    <name type="scientific">Chromobacterium sphagni</name>
    <dbReference type="NCBI Taxonomy" id="1903179"/>
    <lineage>
        <taxon>Bacteria</taxon>
        <taxon>Pseudomonadati</taxon>
        <taxon>Pseudomonadota</taxon>
        <taxon>Betaproteobacteria</taxon>
        <taxon>Neisseriales</taxon>
        <taxon>Chromobacteriaceae</taxon>
        <taxon>Chromobacterium</taxon>
    </lineage>
</organism>
<dbReference type="STRING" id="1903179.BI347_05520"/>
<evidence type="ECO:0000313" key="2">
    <source>
        <dbReference type="EMBL" id="OHX13032.1"/>
    </source>
</evidence>
<gene>
    <name evidence="3" type="ORF">BI344_09260</name>
    <name evidence="2" type="ORF">BI347_05520</name>
</gene>
<proteinExistence type="predicted"/>
<evidence type="ECO:0000259" key="1">
    <source>
        <dbReference type="Pfam" id="PF24813"/>
    </source>
</evidence>
<dbReference type="OrthoDB" id="964218at2"/>
<dbReference type="EMBL" id="MKCS01000001">
    <property type="protein sequence ID" value="OHX13032.1"/>
    <property type="molecule type" value="Genomic_DNA"/>
</dbReference>
<dbReference type="AlphaFoldDB" id="A0A1S1X0H9"/>
<dbReference type="RefSeq" id="WP_071113664.1">
    <property type="nucleotide sequence ID" value="NZ_MKCS01000001.1"/>
</dbReference>
<accession>A0A1S1X0H9</accession>
<protein>
    <recommendedName>
        <fullName evidence="1">DUF7709 domain-containing protein</fullName>
    </recommendedName>
</protein>
<evidence type="ECO:0000313" key="4">
    <source>
        <dbReference type="Proteomes" id="UP000180088"/>
    </source>
</evidence>
<dbReference type="Proteomes" id="UP000180280">
    <property type="component" value="Unassembled WGS sequence"/>
</dbReference>
<evidence type="ECO:0000313" key="5">
    <source>
        <dbReference type="Proteomes" id="UP000180280"/>
    </source>
</evidence>
<comment type="caution">
    <text evidence="2">The sequence shown here is derived from an EMBL/GenBank/DDBJ whole genome shotgun (WGS) entry which is preliminary data.</text>
</comment>
<keyword evidence="5" id="KW-1185">Reference proteome</keyword>
<sequence length="113" mass="12211">MSQNAQTIDHTGELAAINSKVIADGETLPAVKLRDGSTVQTGTVAAMLVNIAAYNQGERGEVERQLQLAIPTLIKVGLFQLFPAEEWIRGDNPGRTLLGEMTERYLADQASNT</sequence>
<dbReference type="Pfam" id="PF24813">
    <property type="entry name" value="DUF7709"/>
    <property type="match status" value="1"/>
</dbReference>
<dbReference type="Proteomes" id="UP000180088">
    <property type="component" value="Unassembled WGS sequence"/>
</dbReference>
<name>A0A1S1X0H9_9NEIS</name>
<evidence type="ECO:0000313" key="3">
    <source>
        <dbReference type="EMBL" id="OHX19302.1"/>
    </source>
</evidence>
<reference evidence="4 5" key="1">
    <citation type="submission" date="2016-09" db="EMBL/GenBank/DDBJ databases">
        <title>Chromobacterium muskegensis sp. nov., an insecticidal bacterium isolated from Sphagnum bogs.</title>
        <authorList>
            <person name="Sparks M.E."/>
            <person name="Blackburn M.B."/>
            <person name="Gundersen-Rindal D.E."/>
            <person name="Mitchell A."/>
            <person name="Farrar R."/>
            <person name="Kuhar D."/>
        </authorList>
    </citation>
    <scope>NUCLEOTIDE SEQUENCE [LARGE SCALE GENOMIC DNA]</scope>
    <source>
        <strain evidence="3 5">14B-1</strain>
        <strain evidence="2 4">37-2</strain>
    </source>
</reference>
<feature type="domain" description="DUF7709" evidence="1">
    <location>
        <begin position="13"/>
        <end position="105"/>
    </location>
</feature>
<dbReference type="InterPro" id="IPR056126">
    <property type="entry name" value="DUF7709"/>
</dbReference>